<name>A0A3D9ZJW6_9ACTN</name>
<dbReference type="Pfam" id="PF00512">
    <property type="entry name" value="HisKA"/>
    <property type="match status" value="1"/>
</dbReference>
<keyword evidence="10 11" id="KW-0472">Membrane</keyword>
<dbReference type="PRINTS" id="PR00344">
    <property type="entry name" value="BCTRLSENSOR"/>
</dbReference>
<comment type="subcellular location">
    <subcellularLocation>
        <location evidence="2">Cell membrane</location>
    </subcellularLocation>
</comment>
<dbReference type="PANTHER" id="PTHR45436">
    <property type="entry name" value="SENSOR HISTIDINE KINASE YKOH"/>
    <property type="match status" value="1"/>
</dbReference>
<protein>
    <recommendedName>
        <fullName evidence="3">histidine kinase</fullName>
        <ecNumber evidence="3">2.7.13.3</ecNumber>
    </recommendedName>
</protein>
<comment type="catalytic activity">
    <reaction evidence="1">
        <text>ATP + protein L-histidine = ADP + protein N-phospho-L-histidine.</text>
        <dbReference type="EC" id="2.7.13.3"/>
    </reaction>
</comment>
<dbReference type="PROSITE" id="PS50109">
    <property type="entry name" value="HIS_KIN"/>
    <property type="match status" value="1"/>
</dbReference>
<organism evidence="14 15">
    <name type="scientific">Asanoa ferruginea</name>
    <dbReference type="NCBI Taxonomy" id="53367"/>
    <lineage>
        <taxon>Bacteria</taxon>
        <taxon>Bacillati</taxon>
        <taxon>Actinomycetota</taxon>
        <taxon>Actinomycetes</taxon>
        <taxon>Micromonosporales</taxon>
        <taxon>Micromonosporaceae</taxon>
        <taxon>Asanoa</taxon>
    </lineage>
</organism>
<dbReference type="PROSITE" id="PS50885">
    <property type="entry name" value="HAMP"/>
    <property type="match status" value="1"/>
</dbReference>
<keyword evidence="5" id="KW-0808">Transferase</keyword>
<evidence type="ECO:0000256" key="4">
    <source>
        <dbReference type="ARBA" id="ARBA00022553"/>
    </source>
</evidence>
<evidence type="ECO:0000313" key="14">
    <source>
        <dbReference type="EMBL" id="REF96213.1"/>
    </source>
</evidence>
<feature type="transmembrane region" description="Helical" evidence="11">
    <location>
        <begin position="166"/>
        <end position="184"/>
    </location>
</feature>
<dbReference type="InterPro" id="IPR003661">
    <property type="entry name" value="HisK_dim/P_dom"/>
</dbReference>
<dbReference type="SMART" id="SM00387">
    <property type="entry name" value="HATPase_c"/>
    <property type="match status" value="1"/>
</dbReference>
<dbReference type="Pfam" id="PF02518">
    <property type="entry name" value="HATPase_c"/>
    <property type="match status" value="1"/>
</dbReference>
<dbReference type="CDD" id="cd00075">
    <property type="entry name" value="HATPase"/>
    <property type="match status" value="1"/>
</dbReference>
<evidence type="ECO:0000256" key="1">
    <source>
        <dbReference type="ARBA" id="ARBA00000085"/>
    </source>
</evidence>
<dbReference type="SUPFAM" id="SSF55874">
    <property type="entry name" value="ATPase domain of HSP90 chaperone/DNA topoisomerase II/histidine kinase"/>
    <property type="match status" value="1"/>
</dbReference>
<dbReference type="SUPFAM" id="SSF47384">
    <property type="entry name" value="Homodimeric domain of signal transducing histidine kinase"/>
    <property type="match status" value="1"/>
</dbReference>
<keyword evidence="6 11" id="KW-0812">Transmembrane</keyword>
<dbReference type="GO" id="GO:0000155">
    <property type="term" value="F:phosphorelay sensor kinase activity"/>
    <property type="evidence" value="ECO:0007669"/>
    <property type="project" value="InterPro"/>
</dbReference>
<dbReference type="Gene3D" id="6.10.340.10">
    <property type="match status" value="1"/>
</dbReference>
<evidence type="ECO:0000256" key="10">
    <source>
        <dbReference type="ARBA" id="ARBA00023136"/>
    </source>
</evidence>
<evidence type="ECO:0000256" key="7">
    <source>
        <dbReference type="ARBA" id="ARBA00022777"/>
    </source>
</evidence>
<dbReference type="InterPro" id="IPR003660">
    <property type="entry name" value="HAMP_dom"/>
</dbReference>
<evidence type="ECO:0000259" key="13">
    <source>
        <dbReference type="PROSITE" id="PS50885"/>
    </source>
</evidence>
<dbReference type="CDD" id="cd00082">
    <property type="entry name" value="HisKA"/>
    <property type="match status" value="1"/>
</dbReference>
<keyword evidence="15" id="KW-1185">Reference proteome</keyword>
<comment type="caution">
    <text evidence="14">The sequence shown here is derived from an EMBL/GenBank/DDBJ whole genome shotgun (WGS) entry which is preliminary data.</text>
</comment>
<dbReference type="InterPro" id="IPR050428">
    <property type="entry name" value="TCS_sensor_his_kinase"/>
</dbReference>
<feature type="transmembrane region" description="Helical" evidence="11">
    <location>
        <begin position="27"/>
        <end position="51"/>
    </location>
</feature>
<feature type="domain" description="HAMP" evidence="13">
    <location>
        <begin position="186"/>
        <end position="238"/>
    </location>
</feature>
<dbReference type="PANTHER" id="PTHR45436:SF5">
    <property type="entry name" value="SENSOR HISTIDINE KINASE TRCS"/>
    <property type="match status" value="1"/>
</dbReference>
<evidence type="ECO:0000256" key="11">
    <source>
        <dbReference type="SAM" id="Phobius"/>
    </source>
</evidence>
<accession>A0A3D9ZJW6</accession>
<dbReference type="InterPro" id="IPR003594">
    <property type="entry name" value="HATPase_dom"/>
</dbReference>
<dbReference type="EMBL" id="QUMQ01000001">
    <property type="protein sequence ID" value="REF96213.1"/>
    <property type="molecule type" value="Genomic_DNA"/>
</dbReference>
<dbReference type="Gene3D" id="3.30.565.10">
    <property type="entry name" value="Histidine kinase-like ATPase, C-terminal domain"/>
    <property type="match status" value="1"/>
</dbReference>
<dbReference type="InterPro" id="IPR005467">
    <property type="entry name" value="His_kinase_dom"/>
</dbReference>
<evidence type="ECO:0000256" key="6">
    <source>
        <dbReference type="ARBA" id="ARBA00022692"/>
    </source>
</evidence>
<evidence type="ECO:0000256" key="5">
    <source>
        <dbReference type="ARBA" id="ARBA00022679"/>
    </source>
</evidence>
<proteinExistence type="predicted"/>
<feature type="domain" description="Histidine kinase" evidence="12">
    <location>
        <begin position="246"/>
        <end position="464"/>
    </location>
</feature>
<reference evidence="14 15" key="1">
    <citation type="submission" date="2018-08" db="EMBL/GenBank/DDBJ databases">
        <title>Sequencing the genomes of 1000 actinobacteria strains.</title>
        <authorList>
            <person name="Klenk H.-P."/>
        </authorList>
    </citation>
    <scope>NUCLEOTIDE SEQUENCE [LARGE SCALE GENOMIC DNA]</scope>
    <source>
        <strain evidence="14 15">DSM 44099</strain>
    </source>
</reference>
<dbReference type="InterPro" id="IPR036097">
    <property type="entry name" value="HisK_dim/P_sf"/>
</dbReference>
<keyword evidence="9" id="KW-0902">Two-component regulatory system</keyword>
<gene>
    <name evidence="14" type="ORF">DFJ67_2190</name>
</gene>
<dbReference type="SMART" id="SM00304">
    <property type="entry name" value="HAMP"/>
    <property type="match status" value="1"/>
</dbReference>
<dbReference type="Gene3D" id="1.10.287.130">
    <property type="match status" value="1"/>
</dbReference>
<dbReference type="SUPFAM" id="SSF158472">
    <property type="entry name" value="HAMP domain-like"/>
    <property type="match status" value="1"/>
</dbReference>
<dbReference type="AlphaFoldDB" id="A0A3D9ZJW6"/>
<evidence type="ECO:0000256" key="8">
    <source>
        <dbReference type="ARBA" id="ARBA00022989"/>
    </source>
</evidence>
<dbReference type="InterPro" id="IPR004358">
    <property type="entry name" value="Sig_transdc_His_kin-like_C"/>
</dbReference>
<dbReference type="RefSeq" id="WP_239097267.1">
    <property type="nucleotide sequence ID" value="NZ_BONB01000022.1"/>
</dbReference>
<evidence type="ECO:0000256" key="3">
    <source>
        <dbReference type="ARBA" id="ARBA00012438"/>
    </source>
</evidence>
<dbReference type="Proteomes" id="UP000256913">
    <property type="component" value="Unassembled WGS sequence"/>
</dbReference>
<sequence>MADLTVPLQVIRERTGRRVARTLTSRAVLVGCVVALVSVLVTALVAIPLAARAVEERTRESLATEATVVAAALRATPRPAGDQKLLDALRKRDISLFVLRRGVPDQPGLPPQVLRQAAAGEAFSGRGVVAGVPSLVEARALNNNGNAVVLTHPRATGVWRDVGQNLWLALLAGLAAGVLAGALLGRRLARPIRNAATAAVRLRGGDRQVRLPIEQPQEAADLAHALNGLAQALSTSEGRQRDFLLSVSHELRTPLTTIRGYAEALADGVIDGSGAAIAGRTVLDEASRLDRLVTDLLALARLDAVDFPLTPLPVDLAAIVTETAQTWRPRCAAAGVSLGVELPGHPVAAFTDPGRTRQILDGLLENALRIVPSGAPIVLSARPDPAGGAVLEVRDGGPGFTDDDLRVVFERGALRQRYEGIRKGGSGLGLSLVHGLVRRLGGRIEAGHAPEGGARFTIWLPQQPYQPLTPA</sequence>
<keyword evidence="8 11" id="KW-1133">Transmembrane helix</keyword>
<evidence type="ECO:0000256" key="9">
    <source>
        <dbReference type="ARBA" id="ARBA00023012"/>
    </source>
</evidence>
<dbReference type="Pfam" id="PF00672">
    <property type="entry name" value="HAMP"/>
    <property type="match status" value="1"/>
</dbReference>
<evidence type="ECO:0000313" key="15">
    <source>
        <dbReference type="Proteomes" id="UP000256913"/>
    </source>
</evidence>
<keyword evidence="4" id="KW-0597">Phosphoprotein</keyword>
<dbReference type="SMART" id="SM00388">
    <property type="entry name" value="HisKA"/>
    <property type="match status" value="1"/>
</dbReference>
<dbReference type="FunFam" id="1.10.287.130:FF:000001">
    <property type="entry name" value="Two-component sensor histidine kinase"/>
    <property type="match status" value="1"/>
</dbReference>
<keyword evidence="7 14" id="KW-0418">Kinase</keyword>
<dbReference type="CDD" id="cd06225">
    <property type="entry name" value="HAMP"/>
    <property type="match status" value="1"/>
</dbReference>
<evidence type="ECO:0000256" key="2">
    <source>
        <dbReference type="ARBA" id="ARBA00004236"/>
    </source>
</evidence>
<dbReference type="GO" id="GO:0005886">
    <property type="term" value="C:plasma membrane"/>
    <property type="evidence" value="ECO:0007669"/>
    <property type="project" value="UniProtKB-SubCell"/>
</dbReference>
<evidence type="ECO:0000259" key="12">
    <source>
        <dbReference type="PROSITE" id="PS50109"/>
    </source>
</evidence>
<dbReference type="InterPro" id="IPR036890">
    <property type="entry name" value="HATPase_C_sf"/>
</dbReference>
<dbReference type="EC" id="2.7.13.3" evidence="3"/>